<evidence type="ECO:0000256" key="3">
    <source>
        <dbReference type="SAM" id="MobiDB-lite"/>
    </source>
</evidence>
<dbReference type="InterPro" id="IPR000408">
    <property type="entry name" value="Reg_chr_condens"/>
</dbReference>
<feature type="region of interest" description="Disordered" evidence="3">
    <location>
        <begin position="1"/>
        <end position="32"/>
    </location>
</feature>
<dbReference type="Proteomes" id="UP001321766">
    <property type="component" value="Chromosome"/>
</dbReference>
<evidence type="ECO:0000256" key="1">
    <source>
        <dbReference type="ARBA" id="ARBA00004196"/>
    </source>
</evidence>
<dbReference type="NCBIfam" id="TIGR02543">
    <property type="entry name" value="List_Bact_rpt"/>
    <property type="match status" value="1"/>
</dbReference>
<dbReference type="Gene3D" id="2.60.40.4270">
    <property type="entry name" value="Listeria-Bacteroides repeat domain"/>
    <property type="match status" value="1"/>
</dbReference>
<keyword evidence="4" id="KW-0812">Transmembrane</keyword>
<keyword evidence="4" id="KW-0472">Membrane</keyword>
<name>A0ABM8B969_9BIFI</name>
<dbReference type="InterPro" id="IPR049804">
    <property type="entry name" value="Choice_anch_L"/>
</dbReference>
<dbReference type="Pfam" id="PF25390">
    <property type="entry name" value="WD40_RLD"/>
    <property type="match status" value="1"/>
</dbReference>
<dbReference type="EMBL" id="AP026798">
    <property type="protein sequence ID" value="BDR53364.1"/>
    <property type="molecule type" value="Genomic_DNA"/>
</dbReference>
<evidence type="ECO:0000313" key="7">
    <source>
        <dbReference type="Proteomes" id="UP001321766"/>
    </source>
</evidence>
<dbReference type="PANTHER" id="PTHR22870:SF466">
    <property type="entry name" value="ANKYRIN REPEAT-CONTAINING PROTEIN"/>
    <property type="match status" value="1"/>
</dbReference>
<dbReference type="Pfam" id="PF00415">
    <property type="entry name" value="RCC1"/>
    <property type="match status" value="2"/>
</dbReference>
<protein>
    <recommendedName>
        <fullName evidence="5">RCC1-like domain-containing protein</fullName>
    </recommendedName>
</protein>
<dbReference type="Pfam" id="PF09479">
    <property type="entry name" value="Flg_new"/>
    <property type="match status" value="1"/>
</dbReference>
<keyword evidence="7" id="KW-1185">Reference proteome</keyword>
<comment type="subcellular location">
    <subcellularLocation>
        <location evidence="1">Cell envelope</location>
    </subcellularLocation>
</comment>
<dbReference type="InterPro" id="IPR011043">
    <property type="entry name" value="Gal_Oxase/kelch_b-propeller"/>
</dbReference>
<accession>A0ABM8B969</accession>
<feature type="transmembrane region" description="Helical" evidence="4">
    <location>
        <begin position="806"/>
        <end position="825"/>
    </location>
</feature>
<dbReference type="InterPro" id="IPR013378">
    <property type="entry name" value="InlB-like_B-rpt"/>
</dbReference>
<keyword evidence="4" id="KW-1133">Transmembrane helix</keyword>
<dbReference type="Gene3D" id="2.130.10.30">
    <property type="entry name" value="Regulator of chromosome condensation 1/beta-lactamase-inhibitor protein II"/>
    <property type="match status" value="2"/>
</dbReference>
<dbReference type="NCBIfam" id="NF038133">
    <property type="entry name" value="choice_anch_L"/>
    <property type="match status" value="1"/>
</dbReference>
<evidence type="ECO:0000259" key="5">
    <source>
        <dbReference type="Pfam" id="PF25390"/>
    </source>
</evidence>
<dbReference type="PANTHER" id="PTHR22870">
    <property type="entry name" value="REGULATOR OF CHROMOSOME CONDENSATION"/>
    <property type="match status" value="1"/>
</dbReference>
<evidence type="ECO:0000256" key="4">
    <source>
        <dbReference type="SAM" id="Phobius"/>
    </source>
</evidence>
<dbReference type="InterPro" id="IPR009091">
    <property type="entry name" value="RCC1/BLIP-II"/>
</dbReference>
<dbReference type="InterPro" id="IPR042229">
    <property type="entry name" value="Listeria/Bacterioides_rpt_sf"/>
</dbReference>
<evidence type="ECO:0000256" key="2">
    <source>
        <dbReference type="ARBA" id="ARBA00022737"/>
    </source>
</evidence>
<dbReference type="PRINTS" id="PR00633">
    <property type="entry name" value="RCCNDNSATION"/>
</dbReference>
<sequence length="834" mass="87784">MPTLAQAQGISEQTENRLSPRGSENSNLLAPNVQGGGSAGVVTANAQQLVDTLLSGNSISVSNVKLTGSPQAVGIFSNAQATIGVNDGVLLSTGNALTGVENLRTAGDNDINTIIGATNSYDAVSLEFDFVPTTPTLTFKYVFGSREYPQYVGTQFNDTFAFLVNGENVALIPGTSTPVSINNVNNGNASYVGAKNSEYFIDNRDNKLPALSGTAFGGITKILPIHATVKANQPNHIKLVISDLGDPVLNSFVGLQAKSFKASYQVKFDLGGASGTPPPVQDVADGDPASQPPAPTWGSYQFAGWYTQDGKPYDFNKPVTGNITLYAHWKTLSFTIAPTRGPTSGNTHVIVDAEPKVSITFTQVSTGIYHSLAIGSDGYIYAWGRNDSGQLGDGTTTDRNVPIQVQTPSGKKFTKVVAGANSSYAFCEDGTVYAWGWNTSGQLGIGNMSNQLTPIALPVPTGASAYKQIIPGGRHTLAVTADGTAWAWGSNAYGQLGDGTTIQRSTPVRVQLPNGVTHLDKIAVGESHTLAIGDNDQTYAWGSNQFGQLGTPSVTLGSQTNTPTPVQIPNGSLNFKQVYASADWSLAIDNRGKIFTWGFNGDNELGNGNTTNQSTPVAPALPNTTTFDSVSLSGNSVLALGSDHQLYAWGYNAFGQLGNKMHTNQATPIVVTLPGGLTLTNVIASKTHSIGIDTEGKIWAWGDNQYGQLGDGKGGASDSHSDIPAATKTPQLVVTNVQFDHNYGTGLTANSDGTWGIDTPAHVSGPVDVTISWKLGAQQQPNFVIHYGYTYYYLLPQAGSFPTVQLAGIGIFALCSTGLLAVATYRLSTRSRRN</sequence>
<reference evidence="6 7" key="1">
    <citation type="journal article" date="2023" name="Microbiol. Spectr.">
        <title>Symbiosis of Carpenter Bees with Uncharacterized Lactic Acid Bacteria Showing NAD Auxotrophy.</title>
        <authorList>
            <person name="Kawasaki S."/>
            <person name="Ozawa K."/>
            <person name="Mori T."/>
            <person name="Yamamoto A."/>
            <person name="Ito M."/>
            <person name="Ohkuma M."/>
            <person name="Sakamoto M."/>
            <person name="Matsutani M."/>
        </authorList>
    </citation>
    <scope>NUCLEOTIDE SEQUENCE [LARGE SCALE GENOMIC DNA]</scope>
    <source>
        <strain evidence="6 7">Kim37-2</strain>
    </source>
</reference>
<feature type="compositionally biased region" description="Polar residues" evidence="3">
    <location>
        <begin position="1"/>
        <end position="29"/>
    </location>
</feature>
<dbReference type="InterPro" id="IPR058923">
    <property type="entry name" value="RCC1-like_dom"/>
</dbReference>
<dbReference type="PROSITE" id="PS50012">
    <property type="entry name" value="RCC1_3"/>
    <property type="match status" value="7"/>
</dbReference>
<dbReference type="SUPFAM" id="SSF50985">
    <property type="entry name" value="RCC1/BLIP-II"/>
    <property type="match status" value="1"/>
</dbReference>
<keyword evidence="2" id="KW-0677">Repeat</keyword>
<evidence type="ECO:0000313" key="6">
    <source>
        <dbReference type="EMBL" id="BDR53364.1"/>
    </source>
</evidence>
<proteinExistence type="predicted"/>
<dbReference type="SUPFAM" id="SSF50965">
    <property type="entry name" value="Galactose oxidase, central domain"/>
    <property type="match status" value="1"/>
</dbReference>
<dbReference type="PROSITE" id="PS00626">
    <property type="entry name" value="RCC1_2"/>
    <property type="match status" value="1"/>
</dbReference>
<gene>
    <name evidence="6" type="ORF">KIM372_12710</name>
</gene>
<feature type="domain" description="RCC1-like" evidence="5">
    <location>
        <begin position="355"/>
        <end position="617"/>
    </location>
</feature>
<dbReference type="InterPro" id="IPR051210">
    <property type="entry name" value="Ub_ligase/GEF_domain"/>
</dbReference>
<organism evidence="6 7">
    <name type="scientific">Bombiscardovia nodaiensis</name>
    <dbReference type="NCBI Taxonomy" id="2932181"/>
    <lineage>
        <taxon>Bacteria</taxon>
        <taxon>Bacillati</taxon>
        <taxon>Actinomycetota</taxon>
        <taxon>Actinomycetes</taxon>
        <taxon>Bifidobacteriales</taxon>
        <taxon>Bifidobacteriaceae</taxon>
        <taxon>Bombiscardovia</taxon>
    </lineage>
</organism>